<proteinExistence type="predicted"/>
<dbReference type="AlphaFoldDB" id="A0A9Q3GRR3"/>
<dbReference type="OrthoDB" id="3686619at2759"/>
<reference evidence="1" key="1">
    <citation type="submission" date="2021-03" db="EMBL/GenBank/DDBJ databases">
        <title>Draft genome sequence of rust myrtle Austropuccinia psidii MF-1, a brazilian biotype.</title>
        <authorList>
            <person name="Quecine M.C."/>
            <person name="Pachon D.M.R."/>
            <person name="Bonatelli M.L."/>
            <person name="Correr F.H."/>
            <person name="Franceschini L.M."/>
            <person name="Leite T.F."/>
            <person name="Margarido G.R.A."/>
            <person name="Almeida C.A."/>
            <person name="Ferrarezi J.A."/>
            <person name="Labate C.A."/>
        </authorList>
    </citation>
    <scope>NUCLEOTIDE SEQUENCE</scope>
    <source>
        <strain evidence="1">MF-1</strain>
    </source>
</reference>
<evidence type="ECO:0000313" key="2">
    <source>
        <dbReference type="Proteomes" id="UP000765509"/>
    </source>
</evidence>
<gene>
    <name evidence="1" type="ORF">O181_017176</name>
</gene>
<comment type="caution">
    <text evidence="1">The sequence shown here is derived from an EMBL/GenBank/DDBJ whole genome shotgun (WGS) entry which is preliminary data.</text>
</comment>
<evidence type="ECO:0000313" key="1">
    <source>
        <dbReference type="EMBL" id="MBW0477461.1"/>
    </source>
</evidence>
<protein>
    <submittedName>
        <fullName evidence="1">Uncharacterized protein</fullName>
    </submittedName>
</protein>
<sequence length="104" mass="12430">MKAPKCFVWTQPFNVRSFIQSCQLIFHNYLAKFSQDRKKVPYATSFLKSRAEKLIEHYLSNLTNQDPRYLLNYWQSFKSQLFNLFGDPTEVRKAEAQLDSLRMK</sequence>
<dbReference type="Proteomes" id="UP000765509">
    <property type="component" value="Unassembled WGS sequence"/>
</dbReference>
<name>A0A9Q3GRR3_9BASI</name>
<organism evidence="1 2">
    <name type="scientific">Austropuccinia psidii MF-1</name>
    <dbReference type="NCBI Taxonomy" id="1389203"/>
    <lineage>
        <taxon>Eukaryota</taxon>
        <taxon>Fungi</taxon>
        <taxon>Dikarya</taxon>
        <taxon>Basidiomycota</taxon>
        <taxon>Pucciniomycotina</taxon>
        <taxon>Pucciniomycetes</taxon>
        <taxon>Pucciniales</taxon>
        <taxon>Sphaerophragmiaceae</taxon>
        <taxon>Austropuccinia</taxon>
    </lineage>
</organism>
<accession>A0A9Q3GRR3</accession>
<dbReference type="EMBL" id="AVOT02004820">
    <property type="protein sequence ID" value="MBW0477461.1"/>
    <property type="molecule type" value="Genomic_DNA"/>
</dbReference>
<keyword evidence="2" id="KW-1185">Reference proteome</keyword>